<evidence type="ECO:0000313" key="2">
    <source>
        <dbReference type="Proteomes" id="UP000050544"/>
    </source>
</evidence>
<evidence type="ECO:0000313" key="1">
    <source>
        <dbReference type="EMBL" id="KPL82661.1"/>
    </source>
</evidence>
<dbReference type="AlphaFoldDB" id="A0A0P6Y0Z8"/>
<name>A0A0P6Y0Z8_9CHLR</name>
<dbReference type="Proteomes" id="UP000050544">
    <property type="component" value="Unassembled WGS sequence"/>
</dbReference>
<protein>
    <submittedName>
        <fullName evidence="1">Uncharacterized protein</fullName>
    </submittedName>
</protein>
<dbReference type="EMBL" id="LGKO01000005">
    <property type="protein sequence ID" value="KPL82661.1"/>
    <property type="molecule type" value="Genomic_DNA"/>
</dbReference>
<sequence>MLESFHGSFDRGGFEFSIRLPSAVDLYENNKVILFSEDQPQSIGPIVGAENIVAVGWVDLSECEVDDKTGTAILSVKGTHHWLSNLMGFPVGLENVSNTPTRWTEMQSLTVDKALWHLFVWRSTVTNCVDVFLSGDTRQASVLQDASGDLWKQIKTMAEESILASPMCDPYGRVFVQIDTNYILESNRGSIPIVMTLSKDDCTHVQVDFYETPKVSRVDLSGVAGSKPIVSSAPGSVFGRTGKVLTKERLLFSDQEQANHLASLIYNRENRKYDFTIELVSANRLITLVPNQYLSVSIADETPRKITYSGKIVPRGLSIEHDPNKGVLRMSVVGEPEVFKNLSQTIQTPLEPPKSNIPLQPDLFPVFPLLPVLPGGGSYFPFPIPSTIPSEPPMTAVPGTPCRDGTDASANGPYQALSKVVLQIPGWDRVRSYYKFFARPSNADNPTMYMINGRWLTRSSPAAAWVETQDDDFYTVYLLNATGQRIATGIKNPVTNPYQRTGYFNNSSGVDCWGIEIELNDPVLSFDAIYFEYLGHPWSNYNPATFNYGSSPNYGYYWASVEGTWNTGFYSWHGFRVNMYKGGANFYNWPVNVRVVVETQLNGQLEPNPVSPRGIQALVGNTIIAHKDGNTTGDKLSATASVAYPNISNTMQFTGQTWIGYFGLEPVTNFRIKTTWQVWLEGTKRIEIDSVFLWNICQHIDYIT</sequence>
<gene>
    <name evidence="1" type="ORF">SE15_11225</name>
</gene>
<keyword evidence="2" id="KW-1185">Reference proteome</keyword>
<accession>A0A0P6Y0Z8</accession>
<organism evidence="1 2">
    <name type="scientific">Thermanaerothrix daxensis</name>
    <dbReference type="NCBI Taxonomy" id="869279"/>
    <lineage>
        <taxon>Bacteria</taxon>
        <taxon>Bacillati</taxon>
        <taxon>Chloroflexota</taxon>
        <taxon>Anaerolineae</taxon>
        <taxon>Anaerolineales</taxon>
        <taxon>Anaerolineaceae</taxon>
        <taxon>Thermanaerothrix</taxon>
    </lineage>
</organism>
<reference evidence="1 2" key="1">
    <citation type="submission" date="2015-07" db="EMBL/GenBank/DDBJ databases">
        <title>Whole genome sequence of Thermanaerothrix daxensis DSM 23592.</title>
        <authorList>
            <person name="Hemp J."/>
            <person name="Ward L.M."/>
            <person name="Pace L.A."/>
            <person name="Fischer W.W."/>
        </authorList>
    </citation>
    <scope>NUCLEOTIDE SEQUENCE [LARGE SCALE GENOMIC DNA]</scope>
    <source>
        <strain evidence="1 2">GNS-1</strain>
    </source>
</reference>
<comment type="caution">
    <text evidence="1">The sequence shown here is derived from an EMBL/GenBank/DDBJ whole genome shotgun (WGS) entry which is preliminary data.</text>
</comment>
<proteinExistence type="predicted"/>